<proteinExistence type="predicted"/>
<dbReference type="EMBL" id="AP018827">
    <property type="protein sequence ID" value="BBF81324.1"/>
    <property type="molecule type" value="Genomic_DNA"/>
</dbReference>
<sequence>MTYWLDALMQLPAFDAQSHERILTAADDATAVIYSVTQ</sequence>
<accession>A0A3G9G892</accession>
<dbReference type="Proteomes" id="UP000278756">
    <property type="component" value="Chromosome 1"/>
</dbReference>
<name>A0A3G9G892_9CAUL</name>
<organism evidence="1 2">
    <name type="scientific">Asticcacaulis excentricus</name>
    <dbReference type="NCBI Taxonomy" id="78587"/>
    <lineage>
        <taxon>Bacteria</taxon>
        <taxon>Pseudomonadati</taxon>
        <taxon>Pseudomonadota</taxon>
        <taxon>Alphaproteobacteria</taxon>
        <taxon>Caulobacterales</taxon>
        <taxon>Caulobacteraceae</taxon>
        <taxon>Asticcacaulis</taxon>
    </lineage>
</organism>
<protein>
    <submittedName>
        <fullName evidence="1">Uncharacterized protein</fullName>
    </submittedName>
</protein>
<dbReference type="AlphaFoldDB" id="A0A3G9G892"/>
<evidence type="ECO:0000313" key="2">
    <source>
        <dbReference type="Proteomes" id="UP000278756"/>
    </source>
</evidence>
<gene>
    <name evidence="1" type="ORF">EM6_1922</name>
</gene>
<evidence type="ECO:0000313" key="1">
    <source>
        <dbReference type="EMBL" id="BBF81324.1"/>
    </source>
</evidence>
<reference evidence="2" key="1">
    <citation type="journal article" date="2017" name="Biotechnol. Biofuels">
        <title>Evaluation of environmental bacterial communities as a factor affecting the growth of duckweed Lemna minor.</title>
        <authorList>
            <person name="Ishizawa H."/>
            <person name="Kuroda M."/>
            <person name="Morikawa M."/>
            <person name="Ike M."/>
        </authorList>
    </citation>
    <scope>NUCLEOTIDE SEQUENCE [LARGE SCALE GENOMIC DNA]</scope>
    <source>
        <strain evidence="2">M6</strain>
    </source>
</reference>
<reference evidence="2" key="2">
    <citation type="journal article" date="2017" name="Plant Physiol. Biochem.">
        <title>Differential oxidative and antioxidative response of duckweed Lemna minor toward plant growth promoting/inhibiting bacteria.</title>
        <authorList>
            <person name="Ishizawa H."/>
            <person name="Kuroda M."/>
            <person name="Morikawa M."/>
            <person name="Ike M."/>
        </authorList>
    </citation>
    <scope>NUCLEOTIDE SEQUENCE [LARGE SCALE GENOMIC DNA]</scope>
    <source>
        <strain evidence="2">M6</strain>
    </source>
</reference>